<evidence type="ECO:0000313" key="3">
    <source>
        <dbReference type="EMBL" id="MEC5385441.1"/>
    </source>
</evidence>
<dbReference type="InterPro" id="IPR007314">
    <property type="entry name" value="Cofac_haem-bd_dom"/>
</dbReference>
<dbReference type="Gene3D" id="3.40.50.11550">
    <property type="match status" value="2"/>
</dbReference>
<sequence length="257" mass="28128">MKKFFLALTFLITLLAGCASTRPTPQALTTNRAQVLLLGEVHDSADGHRERFAYLQSLIEAGWRPAIGMEQFDRENQTALDAALKSCTNADCILATPGLRLPNWNWDFYKPVLELALRHQLRIIAVNLSRADATQVVRNGFAASFDSATMQARGLDRPLPDAVLVPQREEIIEGHCNKLPANLVTGMTNAQVARDIWMAQLIAPYAAQGVVLLAGNGHVRQDIGVAYWLRQGGTLQPVISIAFGTPAPDQACDFTPK</sequence>
<organism evidence="3 4">
    <name type="scientific">Uliginosibacterium silvisoli</name>
    <dbReference type="NCBI Taxonomy" id="3114758"/>
    <lineage>
        <taxon>Bacteria</taxon>
        <taxon>Pseudomonadati</taxon>
        <taxon>Pseudomonadota</taxon>
        <taxon>Betaproteobacteria</taxon>
        <taxon>Rhodocyclales</taxon>
        <taxon>Zoogloeaceae</taxon>
        <taxon>Uliginosibacterium</taxon>
    </lineage>
</organism>
<feature type="signal peptide" evidence="1">
    <location>
        <begin position="1"/>
        <end position="21"/>
    </location>
</feature>
<proteinExistence type="predicted"/>
<accession>A0ABU6K196</accession>
<keyword evidence="3" id="KW-0449">Lipoprotein</keyword>
<name>A0ABU6K196_9RHOO</name>
<keyword evidence="1" id="KW-0732">Signal</keyword>
<feature type="domain" description="Haem-binding uptake Tiki superfamily ChaN" evidence="2">
    <location>
        <begin position="31"/>
        <end position="229"/>
    </location>
</feature>
<dbReference type="CDD" id="cd14727">
    <property type="entry name" value="ChanN-like"/>
    <property type="match status" value="1"/>
</dbReference>
<dbReference type="PROSITE" id="PS51257">
    <property type="entry name" value="PROKAR_LIPOPROTEIN"/>
    <property type="match status" value="1"/>
</dbReference>
<evidence type="ECO:0000259" key="2">
    <source>
        <dbReference type="Pfam" id="PF04187"/>
    </source>
</evidence>
<feature type="chain" id="PRO_5046590999" evidence="1">
    <location>
        <begin position="22"/>
        <end position="257"/>
    </location>
</feature>
<dbReference type="Pfam" id="PF04187">
    <property type="entry name" value="Cofac_haem_bdg"/>
    <property type="match status" value="1"/>
</dbReference>
<dbReference type="Proteomes" id="UP001331561">
    <property type="component" value="Unassembled WGS sequence"/>
</dbReference>
<evidence type="ECO:0000313" key="4">
    <source>
        <dbReference type="Proteomes" id="UP001331561"/>
    </source>
</evidence>
<reference evidence="3 4" key="1">
    <citation type="submission" date="2024-01" db="EMBL/GenBank/DDBJ databases">
        <title>Uliginosibacterium soil sp. nov.</title>
        <authorList>
            <person name="Lv Y."/>
        </authorList>
    </citation>
    <scope>NUCLEOTIDE SEQUENCE [LARGE SCALE GENOMIC DNA]</scope>
    <source>
        <strain evidence="3 4">H3</strain>
    </source>
</reference>
<gene>
    <name evidence="3" type="ORF">VVD49_06875</name>
</gene>
<keyword evidence="4" id="KW-1185">Reference proteome</keyword>
<dbReference type="RefSeq" id="WP_327598396.1">
    <property type="nucleotide sequence ID" value="NZ_JAYXHS010000001.1"/>
</dbReference>
<protein>
    <submittedName>
        <fullName evidence="3">ChaN family lipoprotein</fullName>
    </submittedName>
</protein>
<evidence type="ECO:0000256" key="1">
    <source>
        <dbReference type="SAM" id="SignalP"/>
    </source>
</evidence>
<comment type="caution">
    <text evidence="3">The sequence shown here is derived from an EMBL/GenBank/DDBJ whole genome shotgun (WGS) entry which is preliminary data.</text>
</comment>
<dbReference type="SUPFAM" id="SSF159501">
    <property type="entry name" value="EreA/ChaN-like"/>
    <property type="match status" value="1"/>
</dbReference>
<dbReference type="EMBL" id="JAYXHS010000001">
    <property type="protein sequence ID" value="MEC5385441.1"/>
    <property type="molecule type" value="Genomic_DNA"/>
</dbReference>